<dbReference type="InterPro" id="IPR018004">
    <property type="entry name" value="KilA/APSES_HTH"/>
</dbReference>
<dbReference type="PROSITE" id="PS51301">
    <property type="entry name" value="KILA_N"/>
    <property type="match status" value="1"/>
</dbReference>
<evidence type="ECO:0000259" key="1">
    <source>
        <dbReference type="PROSITE" id="PS51301"/>
    </source>
</evidence>
<dbReference type="RefSeq" id="WP_092274723.1">
    <property type="nucleotide sequence ID" value="NZ_LT629762.1"/>
</dbReference>
<sequence length="224" mass="25492">MTARIIPFDYEGQAVRFNGDGWLHATEIAERFGKEPAQWLRLDSTKEYIERLSERMEESNVGKSHITLVKTRRGNTSTSGTWLHPKLAVKFARWLSVDFEIWCDEQIDALVRGDQATWQQARQQSAIGYRGLCEALAIAHEERGKTPQRHHFINEAKLINQAITGQFAGRNRDQLSAHELVLVTLIEIRDVLLIGQGKDFAARKASLLRYVQSLTAKHLRSDAA</sequence>
<dbReference type="STRING" id="1148509.SAMN05216222_2262"/>
<dbReference type="Proteomes" id="UP000198481">
    <property type="component" value="Chromosome I"/>
</dbReference>
<dbReference type="EMBL" id="LT629762">
    <property type="protein sequence ID" value="SDS78235.1"/>
    <property type="molecule type" value="Genomic_DNA"/>
</dbReference>
<proteinExistence type="predicted"/>
<protein>
    <submittedName>
        <fullName evidence="2">KilA-N domain-containing protein</fullName>
    </submittedName>
</protein>
<dbReference type="AlphaFoldDB" id="A0A1H1V0I7"/>
<feature type="domain" description="KilA-N" evidence="1">
    <location>
        <begin position="4"/>
        <end position="110"/>
    </location>
</feature>
<dbReference type="InterPro" id="IPR036887">
    <property type="entry name" value="HTH_APSES_sf"/>
</dbReference>
<gene>
    <name evidence="2" type="ORF">SAMN05216222_2262</name>
</gene>
<dbReference type="GO" id="GO:0003677">
    <property type="term" value="F:DNA binding"/>
    <property type="evidence" value="ECO:0007669"/>
    <property type="project" value="InterPro"/>
</dbReference>
<dbReference type="PANTHER" id="PTHR48135">
    <property type="match status" value="1"/>
</dbReference>
<dbReference type="SMART" id="SM01252">
    <property type="entry name" value="KilA-N"/>
    <property type="match status" value="1"/>
</dbReference>
<accession>A0A1H1V0I7</accession>
<dbReference type="SUPFAM" id="SSF54616">
    <property type="entry name" value="DNA-binding domain of Mlu1-box binding protein MBP1"/>
    <property type="match status" value="1"/>
</dbReference>
<evidence type="ECO:0000313" key="3">
    <source>
        <dbReference type="Proteomes" id="UP000198481"/>
    </source>
</evidence>
<reference evidence="2 3" key="1">
    <citation type="submission" date="2016-10" db="EMBL/GenBank/DDBJ databases">
        <authorList>
            <person name="de Groot N.N."/>
        </authorList>
    </citation>
    <scope>NUCLEOTIDE SEQUENCE [LARGE SCALE GENOMIC DNA]</scope>
    <source>
        <strain evidence="2 3">LMG 26867</strain>
    </source>
</reference>
<dbReference type="PANTHER" id="PTHR48135:SF1">
    <property type="entry name" value="KILA-N DOMAIN-CONTAINING PROTEIN"/>
    <property type="match status" value="1"/>
</dbReference>
<dbReference type="Pfam" id="PF04383">
    <property type="entry name" value="KilA-N"/>
    <property type="match status" value="1"/>
</dbReference>
<evidence type="ECO:0000313" key="2">
    <source>
        <dbReference type="EMBL" id="SDS78235.1"/>
    </source>
</evidence>
<name>A0A1H1V0I7_9PSED</name>
<dbReference type="InterPro" id="IPR017880">
    <property type="entry name" value="KilA_N"/>
</dbReference>
<organism evidence="2 3">
    <name type="scientific">Pseudomonas prosekii</name>
    <dbReference type="NCBI Taxonomy" id="1148509"/>
    <lineage>
        <taxon>Bacteria</taxon>
        <taxon>Pseudomonadati</taxon>
        <taxon>Pseudomonadota</taxon>
        <taxon>Gammaproteobacteria</taxon>
        <taxon>Pseudomonadales</taxon>
        <taxon>Pseudomonadaceae</taxon>
        <taxon>Pseudomonas</taxon>
    </lineage>
</organism>